<dbReference type="Pfam" id="PF04937">
    <property type="entry name" value="DUF659"/>
    <property type="match status" value="1"/>
</dbReference>
<dbReference type="Pfam" id="PF10545">
    <property type="entry name" value="MADF_DNA_bdg"/>
    <property type="match status" value="1"/>
</dbReference>
<feature type="compositionally biased region" description="Acidic residues" evidence="1">
    <location>
        <begin position="590"/>
        <end position="606"/>
    </location>
</feature>
<protein>
    <recommendedName>
        <fullName evidence="2">MADF domain-containing protein</fullName>
    </recommendedName>
</protein>
<name>A0A9P0LM75_ACAOB</name>
<dbReference type="SUPFAM" id="SSF53098">
    <property type="entry name" value="Ribonuclease H-like"/>
    <property type="match status" value="1"/>
</dbReference>
<dbReference type="OrthoDB" id="7476629at2759"/>
<proteinExistence type="predicted"/>
<accession>A0A9P0LM75</accession>
<dbReference type="PANTHER" id="PTHR21505:SF8">
    <property type="entry name" value="DPT-YFP REPRESSOR BY OVEREXPRESSION, ISOFORM D-RELATED"/>
    <property type="match status" value="1"/>
</dbReference>
<dbReference type="Proteomes" id="UP001152888">
    <property type="component" value="Unassembled WGS sequence"/>
</dbReference>
<dbReference type="PANTHER" id="PTHR21505">
    <property type="entry name" value="MADF DOMAIN-CONTAINING PROTEIN-RELATED"/>
    <property type="match status" value="1"/>
</dbReference>
<evidence type="ECO:0000313" key="4">
    <source>
        <dbReference type="Proteomes" id="UP001152888"/>
    </source>
</evidence>
<reference evidence="3" key="1">
    <citation type="submission" date="2022-03" db="EMBL/GenBank/DDBJ databases">
        <authorList>
            <person name="Sayadi A."/>
        </authorList>
    </citation>
    <scope>NUCLEOTIDE SEQUENCE</scope>
</reference>
<dbReference type="InterPro" id="IPR007021">
    <property type="entry name" value="DUF659"/>
</dbReference>
<keyword evidence="4" id="KW-1185">Reference proteome</keyword>
<dbReference type="InterPro" id="IPR006578">
    <property type="entry name" value="MADF-dom"/>
</dbReference>
<evidence type="ECO:0000259" key="2">
    <source>
        <dbReference type="PROSITE" id="PS51029"/>
    </source>
</evidence>
<evidence type="ECO:0000256" key="1">
    <source>
        <dbReference type="SAM" id="MobiDB-lite"/>
    </source>
</evidence>
<feature type="domain" description="MADF" evidence="2">
    <location>
        <begin position="485"/>
        <end position="583"/>
    </location>
</feature>
<gene>
    <name evidence="3" type="ORF">ACAOBT_LOCUS22807</name>
</gene>
<dbReference type="Pfam" id="PF13843">
    <property type="entry name" value="DDE_Tnp_1_7"/>
    <property type="match status" value="1"/>
</dbReference>
<dbReference type="InterPro" id="IPR012337">
    <property type="entry name" value="RNaseH-like_sf"/>
</dbReference>
<sequence>MESNTGVVVLKWHDKRDILCLSTVHTETTTKYTRRGTEIEKPSLVVDYNSCKPFMDLSDQLKSYCSPLRKGVKWYRKLAFEILLGSAVVNAFILYKTVTKAKISITEFRQKIALGMLQIEEVTVREETENENRKHVLQEVASKERRKCVACYAKISIEEGRKAAQKKGPNILRTSDVSENILKTYILENENILVEKILADQCEEEETLTKAASISGSFGGNSSNSRSTLRRFMDFSNKEEQAKLDQLFARAVYASGTPFAISENKHWQLFFQTLRPTFKMPSRYYLSNQLLDTEYESIAANIQIKISEANALGLQCDGWSNRRNESIINFIITTPTPIFFKTFTTDTNGHTAEYMAEKIEEVLTEIGPEKFSALVTDNASAMVKARNNIHEKYKHISVYGCVAHTLNLLIGDISKMRTMASIEDDVKSIVKEINNSHLLLSTLKKIQTEKKGTSVPISLKLPVKTRWGSITHSLKSLLDTKYALKAVVPNLGLPSLWNIKSKQYSNRKEKAKAYEKLISYCKTVDKNASMDMVKKKINNIRSAFRKEHKKVLKSKRSGSSTEELYEPTLWYYKLLLFTASQEEPRMSVSNDDESESEGDDANNEEDVTQHDTQFSPLTEDALQAPSEIYQLSPPQTPHQSSTYSRPSTSRSSNSAKRKKYGQEESIQRICAKLDRENDECDSIGENVAHKLRRMDSDQKMYAELLLHRLLFLGVQKKLCEESHICINSAHSVSSHYNTMLPMQLQYNQQPQPLTPSPFQPILTNQQQQTFTSSQHTSTYNQQQNVTLSRPSATISETQYTNAEGENLDININYIRPLDKTTPETMEESGNTSKLKGSLTELLVFNR</sequence>
<dbReference type="PROSITE" id="PS51029">
    <property type="entry name" value="MADF"/>
    <property type="match status" value="1"/>
</dbReference>
<evidence type="ECO:0000313" key="3">
    <source>
        <dbReference type="EMBL" id="CAH1995741.1"/>
    </source>
</evidence>
<feature type="compositionally biased region" description="Low complexity" evidence="1">
    <location>
        <begin position="640"/>
        <end position="654"/>
    </location>
</feature>
<dbReference type="EMBL" id="CAKOFQ010007237">
    <property type="protein sequence ID" value="CAH1995741.1"/>
    <property type="molecule type" value="Genomic_DNA"/>
</dbReference>
<dbReference type="SMART" id="SM00595">
    <property type="entry name" value="MADF"/>
    <property type="match status" value="1"/>
</dbReference>
<dbReference type="InterPro" id="IPR029526">
    <property type="entry name" value="PGBD"/>
</dbReference>
<feature type="region of interest" description="Disordered" evidence="1">
    <location>
        <begin position="583"/>
        <end position="612"/>
    </location>
</feature>
<comment type="caution">
    <text evidence="3">The sequence shown here is derived from an EMBL/GenBank/DDBJ whole genome shotgun (WGS) entry which is preliminary data.</text>
</comment>
<feature type="region of interest" description="Disordered" evidence="1">
    <location>
        <begin position="630"/>
        <end position="663"/>
    </location>
</feature>
<organism evidence="3 4">
    <name type="scientific">Acanthoscelides obtectus</name>
    <name type="common">Bean weevil</name>
    <name type="synonym">Bruchus obtectus</name>
    <dbReference type="NCBI Taxonomy" id="200917"/>
    <lineage>
        <taxon>Eukaryota</taxon>
        <taxon>Metazoa</taxon>
        <taxon>Ecdysozoa</taxon>
        <taxon>Arthropoda</taxon>
        <taxon>Hexapoda</taxon>
        <taxon>Insecta</taxon>
        <taxon>Pterygota</taxon>
        <taxon>Neoptera</taxon>
        <taxon>Endopterygota</taxon>
        <taxon>Coleoptera</taxon>
        <taxon>Polyphaga</taxon>
        <taxon>Cucujiformia</taxon>
        <taxon>Chrysomeloidea</taxon>
        <taxon>Chrysomelidae</taxon>
        <taxon>Bruchinae</taxon>
        <taxon>Bruchini</taxon>
        <taxon>Acanthoscelides</taxon>
    </lineage>
</organism>
<dbReference type="AlphaFoldDB" id="A0A9P0LM75"/>